<dbReference type="InterPro" id="IPR012394">
    <property type="entry name" value="Aldehyde_DH_NAD(P)"/>
</dbReference>
<dbReference type="Gene3D" id="3.40.309.10">
    <property type="entry name" value="Aldehyde Dehydrogenase, Chain A, domain 2"/>
    <property type="match status" value="1"/>
</dbReference>
<comment type="caution">
    <text evidence="9">The sequence shown here is derived from an EMBL/GenBank/DDBJ whole genome shotgun (WGS) entry which is preliminary data.</text>
</comment>
<feature type="active site" evidence="5">
    <location>
        <position position="256"/>
    </location>
</feature>
<dbReference type="SUPFAM" id="SSF53720">
    <property type="entry name" value="ALDH-like"/>
    <property type="match status" value="1"/>
</dbReference>
<protein>
    <recommendedName>
        <fullName evidence="4">Aldehyde dehydrogenase</fullName>
    </recommendedName>
</protein>
<sequence length="484" mass="53534">MTTLLKLSPESDPQIIHAAFTAQQETAIRWRESTADERIGRLKRLKEAVLAHREDFYRAFAKDYRKPAAEVEVTELMPVLDEIRHALGKLKQWMKPQKVQPTSLMLTTSAWIQYQPRGRVLIIAPWNYPLNLCFGPLVSALAAGNTAIIKPSEMMPSVSALMAKIIAEVFSIHEVALFEGGLATSETLLALPFDHIFFTGSPAIGKVVMTAAAKHLTSVTLELGGKSPTIVDQTANLRVAAETLMWGKFLNGGQTCVAPDHIYVHYTVKAAFIDECRQVLQQRYGTTPSEQKHSPDLTRIVNTRHTQRIANLVSDATARGATVMMGGDTDIEQCYVAPTLLTDVPADAHIMSEEIFGPVLPLIAYDDIQTVIDDINRQPKPLALYIWSQHQATIDKVLTSTSSGGACINHCLMQFVHGNLPFGGVNNSGIGNSHGYFGFKAFSHERAIVKASKLMLVGLFFPPYDDKRRKIIRMIVDSMKLPML</sequence>
<evidence type="ECO:0000256" key="1">
    <source>
        <dbReference type="ARBA" id="ARBA00009986"/>
    </source>
</evidence>
<dbReference type="PROSITE" id="PS00687">
    <property type="entry name" value="ALDEHYDE_DEHYDR_GLU"/>
    <property type="match status" value="1"/>
</dbReference>
<evidence type="ECO:0000256" key="5">
    <source>
        <dbReference type="PIRSR" id="PIRSR036492-1"/>
    </source>
</evidence>
<dbReference type="Pfam" id="PF00171">
    <property type="entry name" value="Aldedh"/>
    <property type="match status" value="1"/>
</dbReference>
<reference evidence="9 10" key="1">
    <citation type="submission" date="2018-04" db="EMBL/GenBank/DDBJ databases">
        <title>Genomic Encyclopedia of Archaeal and Bacterial Type Strains, Phase II (KMG-II): from individual species to whole genera.</title>
        <authorList>
            <person name="Goeker M."/>
        </authorList>
    </citation>
    <scope>NUCLEOTIDE SEQUENCE [LARGE SCALE GENOMIC DNA]</scope>
    <source>
        <strain evidence="9 10">DSM 5822</strain>
    </source>
</reference>
<keyword evidence="3" id="KW-0520">NAD</keyword>
<keyword evidence="2 4" id="KW-0560">Oxidoreductase</keyword>
<evidence type="ECO:0000259" key="8">
    <source>
        <dbReference type="Pfam" id="PF00171"/>
    </source>
</evidence>
<dbReference type="CDD" id="cd07134">
    <property type="entry name" value="ALDH_AlkH-like"/>
    <property type="match status" value="1"/>
</dbReference>
<accession>A0A2T5J0K3</accession>
<dbReference type="InterPro" id="IPR016161">
    <property type="entry name" value="Ald_DH/histidinol_DH"/>
</dbReference>
<dbReference type="PIRSF" id="PIRSF036492">
    <property type="entry name" value="ALDH"/>
    <property type="match status" value="1"/>
</dbReference>
<dbReference type="Gene3D" id="3.40.605.10">
    <property type="entry name" value="Aldehyde Dehydrogenase, Chain A, domain 1"/>
    <property type="match status" value="1"/>
</dbReference>
<dbReference type="GO" id="GO:0006081">
    <property type="term" value="P:aldehyde metabolic process"/>
    <property type="evidence" value="ECO:0007669"/>
    <property type="project" value="InterPro"/>
</dbReference>
<dbReference type="GO" id="GO:0004029">
    <property type="term" value="F:aldehyde dehydrogenase (NAD+) activity"/>
    <property type="evidence" value="ECO:0007669"/>
    <property type="project" value="TreeGrafter"/>
</dbReference>
<evidence type="ECO:0000256" key="2">
    <source>
        <dbReference type="ARBA" id="ARBA00023002"/>
    </source>
</evidence>
<organism evidence="9 10">
    <name type="scientific">Agitococcus lubricus</name>
    <dbReference type="NCBI Taxonomy" id="1077255"/>
    <lineage>
        <taxon>Bacteria</taxon>
        <taxon>Pseudomonadati</taxon>
        <taxon>Pseudomonadota</taxon>
        <taxon>Gammaproteobacteria</taxon>
        <taxon>Moraxellales</taxon>
        <taxon>Moraxellaceae</taxon>
        <taxon>Agitococcus</taxon>
    </lineage>
</organism>
<evidence type="ECO:0000313" key="10">
    <source>
        <dbReference type="Proteomes" id="UP000244223"/>
    </source>
</evidence>
<dbReference type="EMBL" id="QAON01000005">
    <property type="protein sequence ID" value="PTQ89835.1"/>
    <property type="molecule type" value="Genomic_DNA"/>
</dbReference>
<dbReference type="PANTHER" id="PTHR43570:SF20">
    <property type="entry name" value="ALDEHYDE DEHYDROGENASE ALDX-RELATED"/>
    <property type="match status" value="1"/>
</dbReference>
<evidence type="ECO:0000256" key="3">
    <source>
        <dbReference type="ARBA" id="ARBA00023027"/>
    </source>
</evidence>
<dbReference type="InterPro" id="IPR016162">
    <property type="entry name" value="Ald_DH_N"/>
</dbReference>
<dbReference type="FunFam" id="3.40.605.10:FF:000004">
    <property type="entry name" value="Aldehyde dehydrogenase"/>
    <property type="match status" value="1"/>
</dbReference>
<dbReference type="PROSITE" id="PS00070">
    <property type="entry name" value="ALDEHYDE_DEHYDR_CYS"/>
    <property type="match status" value="1"/>
</dbReference>
<evidence type="ECO:0000256" key="7">
    <source>
        <dbReference type="RuleBase" id="RU003345"/>
    </source>
</evidence>
<dbReference type="FunFam" id="3.40.309.10:FF:000003">
    <property type="entry name" value="Aldehyde dehydrogenase"/>
    <property type="match status" value="1"/>
</dbReference>
<evidence type="ECO:0000256" key="4">
    <source>
        <dbReference type="PIRNR" id="PIRNR036492"/>
    </source>
</evidence>
<dbReference type="InterPro" id="IPR016160">
    <property type="entry name" value="Ald_DH_CS_CYS"/>
</dbReference>
<feature type="domain" description="Aldehyde dehydrogenase" evidence="8">
    <location>
        <begin position="10"/>
        <end position="446"/>
    </location>
</feature>
<dbReference type="Proteomes" id="UP000244223">
    <property type="component" value="Unassembled WGS sequence"/>
</dbReference>
<dbReference type="InterPro" id="IPR029510">
    <property type="entry name" value="Ald_DH_CS_GLU"/>
</dbReference>
<evidence type="ECO:0000313" key="9">
    <source>
        <dbReference type="EMBL" id="PTQ89835.1"/>
    </source>
</evidence>
<dbReference type="GO" id="GO:0005737">
    <property type="term" value="C:cytoplasm"/>
    <property type="evidence" value="ECO:0007669"/>
    <property type="project" value="TreeGrafter"/>
</dbReference>
<gene>
    <name evidence="9" type="ORF">C8N29_105163</name>
</gene>
<comment type="similarity">
    <text evidence="1 4 7">Belongs to the aldehyde dehydrogenase family.</text>
</comment>
<dbReference type="AlphaFoldDB" id="A0A2T5J0K3"/>
<dbReference type="InterPro" id="IPR015590">
    <property type="entry name" value="Aldehyde_DH_dom"/>
</dbReference>
<dbReference type="InterPro" id="IPR016163">
    <property type="entry name" value="Ald_DH_C"/>
</dbReference>
<keyword evidence="10" id="KW-1185">Reference proteome</keyword>
<dbReference type="RefSeq" id="WP_107865350.1">
    <property type="nucleotide sequence ID" value="NZ_QAON01000005.1"/>
</dbReference>
<proteinExistence type="inferred from homology"/>
<name>A0A2T5J0K3_9GAMM</name>
<evidence type="ECO:0000256" key="6">
    <source>
        <dbReference type="PROSITE-ProRule" id="PRU10007"/>
    </source>
</evidence>
<dbReference type="OrthoDB" id="9762913at2"/>
<feature type="active site" evidence="5 6">
    <location>
        <position position="222"/>
    </location>
</feature>
<dbReference type="PANTHER" id="PTHR43570">
    <property type="entry name" value="ALDEHYDE DEHYDROGENASE"/>
    <property type="match status" value="1"/>
</dbReference>